<dbReference type="SUPFAM" id="SSF46626">
    <property type="entry name" value="Cytochrome c"/>
    <property type="match status" value="1"/>
</dbReference>
<dbReference type="Proteomes" id="UP000191418">
    <property type="component" value="Unassembled WGS sequence"/>
</dbReference>
<dbReference type="PANTHER" id="PTHR33751">
    <property type="entry name" value="CBB3-TYPE CYTOCHROME C OXIDASE SUBUNIT FIXP"/>
    <property type="match status" value="1"/>
</dbReference>
<sequence>MKKLLAIAGIVALTASGSVLAAGDAAAGKGKAAVCAGCHGANGVSMVPMYPNLAGQKAMYLENALKAYKAGQRTGGTAAMMAPQAAGLSDKDIADLAAYFSSL</sequence>
<feature type="chain" id="PRO_5012188256" evidence="7">
    <location>
        <begin position="22"/>
        <end position="103"/>
    </location>
</feature>
<evidence type="ECO:0000256" key="5">
    <source>
        <dbReference type="ARBA" id="ARBA00023004"/>
    </source>
</evidence>
<dbReference type="PROSITE" id="PS51007">
    <property type="entry name" value="CYTC"/>
    <property type="match status" value="1"/>
</dbReference>
<keyword evidence="3 6" id="KW-0479">Metal-binding</keyword>
<dbReference type="PANTHER" id="PTHR33751:SF9">
    <property type="entry name" value="CYTOCHROME C4"/>
    <property type="match status" value="1"/>
</dbReference>
<reference evidence="9 10" key="1">
    <citation type="submission" date="2017-01" db="EMBL/GenBank/DDBJ databases">
        <title>Genome Sequencing of a Marine Spirillum, Oceanospirillum multiglobuliferum ATCC 33336, from Japan.</title>
        <authorList>
            <person name="Carney J.G."/>
            <person name="Trachtenberg A.M."/>
            <person name="Rheaume B.A."/>
            <person name="Linnane J.D."/>
            <person name="Pitts N.L."/>
            <person name="Mykles D.L."/>
            <person name="Maclea K.S."/>
        </authorList>
    </citation>
    <scope>NUCLEOTIDE SEQUENCE [LARGE SCALE GENOMIC DNA]</scope>
    <source>
        <strain evidence="9 10">ATCC 33336</strain>
    </source>
</reference>
<dbReference type="InterPro" id="IPR036909">
    <property type="entry name" value="Cyt_c-like_dom_sf"/>
</dbReference>
<evidence type="ECO:0000313" key="9">
    <source>
        <dbReference type="EMBL" id="OPX56171.1"/>
    </source>
</evidence>
<dbReference type="GO" id="GO:0009055">
    <property type="term" value="F:electron transfer activity"/>
    <property type="evidence" value="ECO:0007669"/>
    <property type="project" value="InterPro"/>
</dbReference>
<dbReference type="InterPro" id="IPR050597">
    <property type="entry name" value="Cytochrome_c_Oxidase_Subunit"/>
</dbReference>
<feature type="signal peptide" evidence="7">
    <location>
        <begin position="1"/>
        <end position="21"/>
    </location>
</feature>
<dbReference type="STRING" id="64969.SAMN02745127_00742"/>
<evidence type="ECO:0000256" key="7">
    <source>
        <dbReference type="SAM" id="SignalP"/>
    </source>
</evidence>
<dbReference type="OrthoDB" id="9796421at2"/>
<proteinExistence type="predicted"/>
<dbReference type="GO" id="GO:0046872">
    <property type="term" value="F:metal ion binding"/>
    <property type="evidence" value="ECO:0007669"/>
    <property type="project" value="UniProtKB-KW"/>
</dbReference>
<evidence type="ECO:0000256" key="2">
    <source>
        <dbReference type="ARBA" id="ARBA00022617"/>
    </source>
</evidence>
<dbReference type="Gene3D" id="1.10.760.10">
    <property type="entry name" value="Cytochrome c-like domain"/>
    <property type="match status" value="1"/>
</dbReference>
<evidence type="ECO:0000259" key="8">
    <source>
        <dbReference type="PROSITE" id="PS51007"/>
    </source>
</evidence>
<evidence type="ECO:0000256" key="4">
    <source>
        <dbReference type="ARBA" id="ARBA00022982"/>
    </source>
</evidence>
<gene>
    <name evidence="9" type="ORF">BTE48_04110</name>
</gene>
<evidence type="ECO:0000256" key="6">
    <source>
        <dbReference type="PROSITE-ProRule" id="PRU00433"/>
    </source>
</evidence>
<feature type="domain" description="Cytochrome c" evidence="8">
    <location>
        <begin position="23"/>
        <end position="103"/>
    </location>
</feature>
<evidence type="ECO:0000313" key="10">
    <source>
        <dbReference type="Proteomes" id="UP000191418"/>
    </source>
</evidence>
<evidence type="ECO:0000256" key="3">
    <source>
        <dbReference type="ARBA" id="ARBA00022723"/>
    </source>
</evidence>
<name>A0A1T4MB76_9GAMM</name>
<organism evidence="9 10">
    <name type="scientific">Oceanospirillum multiglobuliferum</name>
    <dbReference type="NCBI Taxonomy" id="64969"/>
    <lineage>
        <taxon>Bacteria</taxon>
        <taxon>Pseudomonadati</taxon>
        <taxon>Pseudomonadota</taxon>
        <taxon>Gammaproteobacteria</taxon>
        <taxon>Oceanospirillales</taxon>
        <taxon>Oceanospirillaceae</taxon>
        <taxon>Oceanospirillum</taxon>
    </lineage>
</organism>
<dbReference type="GO" id="GO:0020037">
    <property type="term" value="F:heme binding"/>
    <property type="evidence" value="ECO:0007669"/>
    <property type="project" value="InterPro"/>
</dbReference>
<keyword evidence="2 6" id="KW-0349">Heme</keyword>
<dbReference type="EMBL" id="MTSM01000004">
    <property type="protein sequence ID" value="OPX56171.1"/>
    <property type="molecule type" value="Genomic_DNA"/>
</dbReference>
<protein>
    <submittedName>
        <fullName evidence="9">Cytochrome C biogenesis protein CcsB</fullName>
    </submittedName>
</protein>
<comment type="caution">
    <text evidence="9">The sequence shown here is derived from an EMBL/GenBank/DDBJ whole genome shotgun (WGS) entry which is preliminary data.</text>
</comment>
<dbReference type="InterPro" id="IPR009056">
    <property type="entry name" value="Cyt_c-like_dom"/>
</dbReference>
<keyword evidence="5 6" id="KW-0408">Iron</keyword>
<keyword evidence="1" id="KW-0813">Transport</keyword>
<keyword evidence="4" id="KW-0249">Electron transport</keyword>
<dbReference type="RefSeq" id="WP_078744344.1">
    <property type="nucleotide sequence ID" value="NZ_FUXG01000003.1"/>
</dbReference>
<dbReference type="AlphaFoldDB" id="A0A1T4MB76"/>
<keyword evidence="7" id="KW-0732">Signal</keyword>
<accession>A0A1T4MB76</accession>
<evidence type="ECO:0000256" key="1">
    <source>
        <dbReference type="ARBA" id="ARBA00022448"/>
    </source>
</evidence>
<keyword evidence="10" id="KW-1185">Reference proteome</keyword>
<dbReference type="Pfam" id="PF00034">
    <property type="entry name" value="Cytochrom_C"/>
    <property type="match status" value="1"/>
</dbReference>